<comment type="caution">
    <text evidence="2">The sequence shown here is derived from an EMBL/GenBank/DDBJ whole genome shotgun (WGS) entry which is preliminary data.</text>
</comment>
<sequence>VVISFARLHEDRLNQDTRRTKAAARPAARRLSAPSTTSRSPQPKKLTREEFRDRSTKDLCWYCNKLWSRDHHYKKERLLLVEPTKEPKLKDMALESEEKDLKEKPQSTAHTFHAPPQIMDIDGFIKHQPVTILADTRSSNDLMNDKRKQVTLCGKGENEEKMISTQCLKKLAEISGMDKLFLKCHIQLNQLWVLMQCSLISGYFHDFTEERTMMLKIFFDDDLGSTAHDHKKEQEKGIHMTPTAMMPSISMLALLERLTDFDELSIHLFVLRREFSMSMLVPIISLDRVSFKLNRGQQRQERRQERRKRRPRERAAATCGFFAMKGGKEDYDSGSNGWKRRRKQRRLEERAAAVADSWQWRQAVGRCRRRMASTSVMGTRGRRQQSMVKDGKGGRLLRQQRDWEATGQWSPARAVAEESDRGLADGNSGREAREEGSCGGEREMVAGDRSKGRRRAWLRQRRMRHREEKAAGSNEGCDIGRSARSVKGCGGGRQHRGVRQRSARLGAMGVIGAGSERRKGEQGSGLVGGEEATTGGCDEDSDGR</sequence>
<reference evidence="2 3" key="1">
    <citation type="journal article" date="2014" name="Agronomy (Basel)">
        <title>A Draft Genome Sequence for Ensete ventricosum, the Drought-Tolerant Tree Against Hunger.</title>
        <authorList>
            <person name="Harrison J."/>
            <person name="Moore K.A."/>
            <person name="Paszkiewicz K."/>
            <person name="Jones T."/>
            <person name="Grant M."/>
            <person name="Ambacheew D."/>
            <person name="Muzemil S."/>
            <person name="Studholme D.J."/>
        </authorList>
    </citation>
    <scope>NUCLEOTIDE SEQUENCE [LARGE SCALE GENOMIC DNA]</scope>
</reference>
<dbReference type="EMBL" id="AMZH03010854">
    <property type="protein sequence ID" value="RRT53954.1"/>
    <property type="molecule type" value="Genomic_DNA"/>
</dbReference>
<feature type="compositionally biased region" description="Basic residues" evidence="1">
    <location>
        <begin position="451"/>
        <end position="464"/>
    </location>
</feature>
<feature type="region of interest" description="Disordered" evidence="1">
    <location>
        <begin position="295"/>
        <end position="314"/>
    </location>
</feature>
<feature type="compositionally biased region" description="Basic residues" evidence="1">
    <location>
        <begin position="493"/>
        <end position="502"/>
    </location>
</feature>
<proteinExistence type="predicted"/>
<organism evidence="2 3">
    <name type="scientific">Ensete ventricosum</name>
    <name type="common">Abyssinian banana</name>
    <name type="synonym">Musa ensete</name>
    <dbReference type="NCBI Taxonomy" id="4639"/>
    <lineage>
        <taxon>Eukaryota</taxon>
        <taxon>Viridiplantae</taxon>
        <taxon>Streptophyta</taxon>
        <taxon>Embryophyta</taxon>
        <taxon>Tracheophyta</taxon>
        <taxon>Spermatophyta</taxon>
        <taxon>Magnoliopsida</taxon>
        <taxon>Liliopsida</taxon>
        <taxon>Zingiberales</taxon>
        <taxon>Musaceae</taxon>
        <taxon>Ensete</taxon>
    </lineage>
</organism>
<evidence type="ECO:0000256" key="1">
    <source>
        <dbReference type="SAM" id="MobiDB-lite"/>
    </source>
</evidence>
<accession>A0A426YQG7</accession>
<evidence type="ECO:0000313" key="3">
    <source>
        <dbReference type="Proteomes" id="UP000287651"/>
    </source>
</evidence>
<feature type="non-terminal residue" evidence="2">
    <location>
        <position position="1"/>
    </location>
</feature>
<feature type="region of interest" description="Disordered" evidence="1">
    <location>
        <begin position="14"/>
        <end position="50"/>
    </location>
</feature>
<feature type="compositionally biased region" description="Basic and acidic residues" evidence="1">
    <location>
        <begin position="415"/>
        <end position="450"/>
    </location>
</feature>
<feature type="region of interest" description="Disordered" evidence="1">
    <location>
        <begin position="371"/>
        <end position="544"/>
    </location>
</feature>
<evidence type="ECO:0000313" key="2">
    <source>
        <dbReference type="EMBL" id="RRT53954.1"/>
    </source>
</evidence>
<protein>
    <submittedName>
        <fullName evidence="2">Uncharacterized protein</fullName>
    </submittedName>
</protein>
<dbReference type="AlphaFoldDB" id="A0A426YQG7"/>
<gene>
    <name evidence="2" type="ORF">B296_00000243</name>
</gene>
<name>A0A426YQG7_ENSVE</name>
<dbReference type="Proteomes" id="UP000287651">
    <property type="component" value="Unassembled WGS sequence"/>
</dbReference>
<feature type="compositionally biased region" description="Basic and acidic residues" evidence="1">
    <location>
        <begin position="389"/>
        <end position="404"/>
    </location>
</feature>